<dbReference type="AlphaFoldDB" id="A0A133N121"/>
<name>A0A133N121_CLOPF</name>
<dbReference type="Proteomes" id="UP000070646">
    <property type="component" value="Unassembled WGS sequence"/>
</dbReference>
<dbReference type="PROSITE" id="PS51257">
    <property type="entry name" value="PROKAR_LIPOPROTEIN"/>
    <property type="match status" value="1"/>
</dbReference>
<dbReference type="InterPro" id="IPR014867">
    <property type="entry name" value="Spore_coat_CotH_CotH2/3/7"/>
</dbReference>
<reference evidence="2 3" key="1">
    <citation type="submission" date="2016-01" db="EMBL/GenBank/DDBJ databases">
        <authorList>
            <person name="Oliw E.H."/>
        </authorList>
    </citation>
    <scope>NUCLEOTIDE SEQUENCE [LARGE SCALE GENOMIC DNA]</scope>
    <source>
        <strain evidence="2 3">MJR7757A</strain>
    </source>
</reference>
<gene>
    <name evidence="2" type="ORF">HMPREF3222_02169</name>
</gene>
<dbReference type="RefSeq" id="WP_415342141.1">
    <property type="nucleotide sequence ID" value="NZ_JBCAPG010000002.1"/>
</dbReference>
<sequence>MEKHWVNMKLKRIIFILFIQILSFIFFIGCTSETFKEKDVANSKAEVNKYSLEMENTKKEGYNLPLVVIDTNGEKINGNESIKGTIKIYDSEGKINNLNDEPVLESDIQIKIRGNTTRRVPKKQYSIDLIDESGNKKEEEILGMPKESEWILNAPFEDKSLLRNYMAYSISGKIMEYAPRAKFCEAFIVDDGKTVSANHYKGVFLMIEQIKRNKNRVNISKSNPSRSETSFIVEKNNPKEKDIIFNNYGKEAYLYDYPILASYPKKSLTEGQKNYINKAISIFERSLYSNEFNNKSVGYQKYIDVDTFVDYYIINEFFNNTDAGILSTYIYKDFGEKIKAGPVWDFNASMGNSDVLSPYYDYKGFYMNRTAWFDRLMEDKNFVEKVVNRYKLLRKTYLGDEYLIDFIDNTVKMLGEAPKRNFEVWPIYMCNQFEMFKDYRNDFSKFEDDPKKLDEYLKNNTSLFKSTENMATSYGEEIEMLKVFLINRGRWMDENIEKLYKWTE</sequence>
<dbReference type="PATRIC" id="fig|1502.174.peg.2183"/>
<comment type="caution">
    <text evidence="2">The sequence shown here is derived from an EMBL/GenBank/DDBJ whole genome shotgun (WGS) entry which is preliminary data.</text>
</comment>
<dbReference type="Pfam" id="PF08757">
    <property type="entry name" value="CotH"/>
    <property type="match status" value="1"/>
</dbReference>
<protein>
    <submittedName>
        <fullName evidence="2">CotH protein</fullName>
    </submittedName>
</protein>
<keyword evidence="1" id="KW-1133">Transmembrane helix</keyword>
<evidence type="ECO:0000313" key="3">
    <source>
        <dbReference type="Proteomes" id="UP000070646"/>
    </source>
</evidence>
<keyword evidence="1" id="KW-0812">Transmembrane</keyword>
<keyword evidence="1" id="KW-0472">Membrane</keyword>
<proteinExistence type="predicted"/>
<feature type="transmembrane region" description="Helical" evidence="1">
    <location>
        <begin position="12"/>
        <end position="29"/>
    </location>
</feature>
<organism evidence="2 3">
    <name type="scientific">Clostridium perfringens</name>
    <dbReference type="NCBI Taxonomy" id="1502"/>
    <lineage>
        <taxon>Bacteria</taxon>
        <taxon>Bacillati</taxon>
        <taxon>Bacillota</taxon>
        <taxon>Clostridia</taxon>
        <taxon>Eubacteriales</taxon>
        <taxon>Clostridiaceae</taxon>
        <taxon>Clostridium</taxon>
    </lineage>
</organism>
<evidence type="ECO:0000256" key="1">
    <source>
        <dbReference type="SAM" id="Phobius"/>
    </source>
</evidence>
<accession>A0A133N121</accession>
<dbReference type="EMBL" id="LRPU01000113">
    <property type="protein sequence ID" value="KXA09971.1"/>
    <property type="molecule type" value="Genomic_DNA"/>
</dbReference>
<evidence type="ECO:0000313" key="2">
    <source>
        <dbReference type="EMBL" id="KXA09971.1"/>
    </source>
</evidence>